<proteinExistence type="predicted"/>
<keyword evidence="3" id="KW-1185">Reference proteome</keyword>
<evidence type="ECO:0000313" key="2">
    <source>
        <dbReference type="EMBL" id="PSW18148.1"/>
    </source>
</evidence>
<organism evidence="2 3">
    <name type="scientific">Photobacterium sanctipauli</name>
    <dbReference type="NCBI Taxonomy" id="1342794"/>
    <lineage>
        <taxon>Bacteria</taxon>
        <taxon>Pseudomonadati</taxon>
        <taxon>Pseudomonadota</taxon>
        <taxon>Gammaproteobacteria</taxon>
        <taxon>Vibrionales</taxon>
        <taxon>Vibrionaceae</taxon>
        <taxon>Photobacterium</taxon>
    </lineage>
</organism>
<dbReference type="Proteomes" id="UP000241771">
    <property type="component" value="Unassembled WGS sequence"/>
</dbReference>
<accession>A0A2T3NPH2</accession>
<dbReference type="Pfam" id="PF11329">
    <property type="entry name" value="DUF3131"/>
    <property type="match status" value="1"/>
</dbReference>
<dbReference type="RefSeq" id="WP_107272263.1">
    <property type="nucleotide sequence ID" value="NZ_PYMA01000012.1"/>
</dbReference>
<dbReference type="InterPro" id="IPR021478">
    <property type="entry name" value="DUF3131"/>
</dbReference>
<evidence type="ECO:0000259" key="1">
    <source>
        <dbReference type="Pfam" id="PF11329"/>
    </source>
</evidence>
<sequence length="464" mass="53529">MRYIIVCLLGVLAAGCGNKYNQFSDDVVERKSHWTTPKARQGKLTEKEMDMARIAWKYFENNYQESTGLVNAVNNYPSVTWWDAASYMAGMVSAYELGIIEKEEFDRRFIRMLTTLNTLDLFMNELPNKAYNTQTAAKVDYGNQPGEIGYSALDLGRLLIWLHIIKHRYPEYATGIDSAVLRWNFCNVVDENGTMFGALLEKDKPVQYLQEGRLGYEEYAAKGFQLWGFDTTQASLAEPYSTINLYGYDVPYDTRDPRKLKAHSYVVTESYVLDGIEMGWDEVDDRSPHDYNYSSDWIAEFALQIYRVQEERYKQTGIITARTEHQLAGPPYFVYDTIYTDGFAWNTISETGEFLPQFSAVAIKGAMGMWVLWDTEYTDLLFDHISHLYDREKGFYEGIFENGTGLIDTFTSNNNGITLEILLYKEQGKLLQYQDNVAPSLWEKALESPFGYEGQCLPRKKRQQ</sequence>
<feature type="domain" description="DUF3131" evidence="1">
    <location>
        <begin position="51"/>
        <end position="428"/>
    </location>
</feature>
<name>A0A2T3NPH2_9GAMM</name>
<comment type="caution">
    <text evidence="2">The sequence shown here is derived from an EMBL/GenBank/DDBJ whole genome shotgun (WGS) entry which is preliminary data.</text>
</comment>
<dbReference type="Gene3D" id="1.50.10.140">
    <property type="match status" value="1"/>
</dbReference>
<gene>
    <name evidence="2" type="ORF">C9I98_17330</name>
</gene>
<reference evidence="2 3" key="1">
    <citation type="submission" date="2018-01" db="EMBL/GenBank/DDBJ databases">
        <title>Whole genome sequencing of Histamine producing bacteria.</title>
        <authorList>
            <person name="Butler K."/>
        </authorList>
    </citation>
    <scope>NUCLEOTIDE SEQUENCE [LARGE SCALE GENOMIC DNA]</scope>
    <source>
        <strain evidence="2 3">DSM 100436</strain>
    </source>
</reference>
<dbReference type="AlphaFoldDB" id="A0A2T3NPH2"/>
<dbReference type="EMBL" id="PYMA01000012">
    <property type="protein sequence ID" value="PSW18148.1"/>
    <property type="molecule type" value="Genomic_DNA"/>
</dbReference>
<dbReference type="PROSITE" id="PS51257">
    <property type="entry name" value="PROKAR_LIPOPROTEIN"/>
    <property type="match status" value="1"/>
</dbReference>
<protein>
    <recommendedName>
        <fullName evidence="1">DUF3131 domain-containing protein</fullName>
    </recommendedName>
</protein>
<evidence type="ECO:0000313" key="3">
    <source>
        <dbReference type="Proteomes" id="UP000241771"/>
    </source>
</evidence>